<evidence type="ECO:0000313" key="2">
    <source>
        <dbReference type="Proteomes" id="UP001469553"/>
    </source>
</evidence>
<evidence type="ECO:0000313" key="1">
    <source>
        <dbReference type="EMBL" id="MEQ2309459.1"/>
    </source>
</evidence>
<gene>
    <name evidence="1" type="ORF">AMECASPLE_038924</name>
</gene>
<sequence>MNRRAKSPKIKIQNPYQSPFHRSSIGSMKSFGPNNVDISFHKWAESKCEYIHQLFASGQLKTSERLQTESKLPNTDHFRFSQLTSCLVSHKEWSTIRTPTPLEKALIDVQVGRAEGK</sequence>
<name>A0ABV0ZTA5_9TELE</name>
<reference evidence="1 2" key="1">
    <citation type="submission" date="2021-06" db="EMBL/GenBank/DDBJ databases">
        <authorList>
            <person name="Palmer J.M."/>
        </authorList>
    </citation>
    <scope>NUCLEOTIDE SEQUENCE [LARGE SCALE GENOMIC DNA]</scope>
    <source>
        <strain evidence="1 2">AS_MEX2019</strain>
        <tissue evidence="1">Muscle</tissue>
    </source>
</reference>
<protein>
    <submittedName>
        <fullName evidence="1">Uncharacterized protein</fullName>
    </submittedName>
</protein>
<dbReference type="EMBL" id="JAHRIP010073402">
    <property type="protein sequence ID" value="MEQ2309459.1"/>
    <property type="molecule type" value="Genomic_DNA"/>
</dbReference>
<dbReference type="Proteomes" id="UP001469553">
    <property type="component" value="Unassembled WGS sequence"/>
</dbReference>
<organism evidence="1 2">
    <name type="scientific">Ameca splendens</name>
    <dbReference type="NCBI Taxonomy" id="208324"/>
    <lineage>
        <taxon>Eukaryota</taxon>
        <taxon>Metazoa</taxon>
        <taxon>Chordata</taxon>
        <taxon>Craniata</taxon>
        <taxon>Vertebrata</taxon>
        <taxon>Euteleostomi</taxon>
        <taxon>Actinopterygii</taxon>
        <taxon>Neopterygii</taxon>
        <taxon>Teleostei</taxon>
        <taxon>Neoteleostei</taxon>
        <taxon>Acanthomorphata</taxon>
        <taxon>Ovalentaria</taxon>
        <taxon>Atherinomorphae</taxon>
        <taxon>Cyprinodontiformes</taxon>
        <taxon>Goodeidae</taxon>
        <taxon>Ameca</taxon>
    </lineage>
</organism>
<accession>A0ABV0ZTA5</accession>
<keyword evidence="2" id="KW-1185">Reference proteome</keyword>
<proteinExistence type="predicted"/>
<comment type="caution">
    <text evidence="1">The sequence shown here is derived from an EMBL/GenBank/DDBJ whole genome shotgun (WGS) entry which is preliminary data.</text>
</comment>